<keyword evidence="1" id="KW-1133">Transmembrane helix</keyword>
<comment type="caution">
    <text evidence="2">The sequence shown here is derived from an EMBL/GenBank/DDBJ whole genome shotgun (WGS) entry which is preliminary data.</text>
</comment>
<dbReference type="RefSeq" id="WP_221229659.1">
    <property type="nucleotide sequence ID" value="NZ_BAABLE010000010.1"/>
</dbReference>
<accession>A0A840BUC5</accession>
<evidence type="ECO:0000256" key="1">
    <source>
        <dbReference type="SAM" id="Phobius"/>
    </source>
</evidence>
<evidence type="ECO:0000313" key="3">
    <source>
        <dbReference type="Proteomes" id="UP000561045"/>
    </source>
</evidence>
<dbReference type="EMBL" id="JACIET010000014">
    <property type="protein sequence ID" value="MBB4014989.1"/>
    <property type="molecule type" value="Genomic_DNA"/>
</dbReference>
<keyword evidence="1" id="KW-0472">Membrane</keyword>
<dbReference type="Proteomes" id="UP000561045">
    <property type="component" value="Unassembled WGS sequence"/>
</dbReference>
<protein>
    <submittedName>
        <fullName evidence="2">Uncharacterized protein</fullName>
    </submittedName>
</protein>
<sequence>MLRIWVPFAGAPVPVTSTLAAMQLRTTAFAVVICAIMGGAVAAFSPVKWLAASLWAAAALHINGSVAAFEDSRPGGFENPDGSQSFEACTGQSVGRFWLQTIVVTLGAIAGGCYVQFG</sequence>
<evidence type="ECO:0000313" key="2">
    <source>
        <dbReference type="EMBL" id="MBB4014989.1"/>
    </source>
</evidence>
<keyword evidence="1" id="KW-0812">Transmembrane</keyword>
<keyword evidence="3" id="KW-1185">Reference proteome</keyword>
<dbReference type="AlphaFoldDB" id="A0A840BUC5"/>
<feature type="transmembrane region" description="Helical" evidence="1">
    <location>
        <begin position="20"/>
        <end position="42"/>
    </location>
</feature>
<feature type="transmembrane region" description="Helical" evidence="1">
    <location>
        <begin position="97"/>
        <end position="117"/>
    </location>
</feature>
<name>A0A840BUC5_9RHOO</name>
<proteinExistence type="predicted"/>
<gene>
    <name evidence="2" type="ORF">GGR36_004357</name>
</gene>
<reference evidence="2 3" key="1">
    <citation type="submission" date="2020-08" db="EMBL/GenBank/DDBJ databases">
        <title>Genomic Encyclopedia of Type Strains, Phase IV (KMG-IV): sequencing the most valuable type-strain genomes for metagenomic binning, comparative biology and taxonomic classification.</title>
        <authorList>
            <person name="Goeker M."/>
        </authorList>
    </citation>
    <scope>NUCLEOTIDE SEQUENCE [LARGE SCALE GENOMIC DNA]</scope>
    <source>
        <strain evidence="2 3">DSM 106739</strain>
    </source>
</reference>
<organism evidence="2 3">
    <name type="scientific">Niveibacterium umoris</name>
    <dbReference type="NCBI Taxonomy" id="1193620"/>
    <lineage>
        <taxon>Bacteria</taxon>
        <taxon>Pseudomonadati</taxon>
        <taxon>Pseudomonadota</taxon>
        <taxon>Betaproteobacteria</taxon>
        <taxon>Rhodocyclales</taxon>
        <taxon>Rhodocyclaceae</taxon>
        <taxon>Niveibacterium</taxon>
    </lineage>
</organism>